<sequence>MIVACNALTQLLYSWLATVFSNASIYWGASNSIFLTPRGNLPKRSCINGASTDCLKKDKKSIVSNSSLRPILVQA</sequence>
<proteinExistence type="predicted"/>
<dbReference type="AlphaFoldDB" id="A0AAN5VR70"/>
<evidence type="ECO:0000313" key="2">
    <source>
        <dbReference type="EMBL" id="HBH1544439.1"/>
    </source>
</evidence>
<feature type="transmembrane region" description="Helical" evidence="1">
    <location>
        <begin position="12"/>
        <end position="35"/>
    </location>
</feature>
<evidence type="ECO:0000256" key="1">
    <source>
        <dbReference type="SAM" id="Phobius"/>
    </source>
</evidence>
<gene>
    <name evidence="2" type="ORF">KRM00_003989</name>
    <name evidence="3" type="ORF">KRM00_004350</name>
</gene>
<protein>
    <submittedName>
        <fullName evidence="3">Uncharacterized protein</fullName>
    </submittedName>
</protein>
<accession>A0AAN5VR70</accession>
<evidence type="ECO:0000313" key="3">
    <source>
        <dbReference type="EMBL" id="HBH1544746.1"/>
    </source>
</evidence>
<organism evidence="3 4">
    <name type="scientific">Clostridioides difficile</name>
    <name type="common">Peptoclostridium difficile</name>
    <dbReference type="NCBI Taxonomy" id="1496"/>
    <lineage>
        <taxon>Bacteria</taxon>
        <taxon>Bacillati</taxon>
        <taxon>Bacillota</taxon>
        <taxon>Clostridia</taxon>
        <taxon>Peptostreptococcales</taxon>
        <taxon>Peptostreptococcaceae</taxon>
        <taxon>Clostridioides</taxon>
    </lineage>
</organism>
<dbReference type="EMBL" id="DAEPXK010000142">
    <property type="protein sequence ID" value="HBH1544746.1"/>
    <property type="molecule type" value="Genomic_DNA"/>
</dbReference>
<comment type="caution">
    <text evidence="3">The sequence shown here is derived from an EMBL/GenBank/DDBJ whole genome shotgun (WGS) entry which is preliminary data.</text>
</comment>
<keyword evidence="1" id="KW-0812">Transmembrane</keyword>
<dbReference type="EMBL" id="DAEPXK010000082">
    <property type="protein sequence ID" value="HBH1544439.1"/>
    <property type="molecule type" value="Genomic_DNA"/>
</dbReference>
<reference evidence="3" key="2">
    <citation type="submission" date="2021-06" db="EMBL/GenBank/DDBJ databases">
        <authorList>
            <consortium name="NCBI Pathogen Detection Project"/>
        </authorList>
    </citation>
    <scope>NUCLEOTIDE SEQUENCE</scope>
    <source>
        <strain evidence="3">HN1000</strain>
    </source>
</reference>
<keyword evidence="1" id="KW-1133">Transmembrane helix</keyword>
<dbReference type="Proteomes" id="UP000878956">
    <property type="component" value="Unassembled WGS sequence"/>
</dbReference>
<dbReference type="RefSeq" id="WP_192879786.1">
    <property type="nucleotide sequence ID" value="NZ_BIOI01000012.1"/>
</dbReference>
<name>A0AAN5VR70_CLODI</name>
<evidence type="ECO:0000313" key="4">
    <source>
        <dbReference type="Proteomes" id="UP000878956"/>
    </source>
</evidence>
<reference evidence="3" key="1">
    <citation type="journal article" date="2018" name="Genome Biol.">
        <title>SKESA: strategic k-mer extension for scrupulous assemblies.</title>
        <authorList>
            <person name="Souvorov A."/>
            <person name="Agarwala R."/>
            <person name="Lipman D.J."/>
        </authorList>
    </citation>
    <scope>NUCLEOTIDE SEQUENCE</scope>
    <source>
        <strain evidence="3">HN1000</strain>
    </source>
</reference>
<keyword evidence="1" id="KW-0472">Membrane</keyword>